<dbReference type="EMBL" id="JAKOGI010000900">
    <property type="protein sequence ID" value="KAJ8429366.1"/>
    <property type="molecule type" value="Genomic_DNA"/>
</dbReference>
<dbReference type="AlphaFoldDB" id="A0A9Q1JQZ3"/>
<gene>
    <name evidence="2" type="ORF">Cgig2_033198</name>
</gene>
<accession>A0A9Q1JQZ3</accession>
<evidence type="ECO:0000313" key="3">
    <source>
        <dbReference type="Proteomes" id="UP001153076"/>
    </source>
</evidence>
<dbReference type="Proteomes" id="UP001153076">
    <property type="component" value="Unassembled WGS sequence"/>
</dbReference>
<dbReference type="PANTHER" id="PTHR37767:SF1">
    <property type="entry name" value="HYDROXYPROLINE-RICH GLYCOPROTEIN FAMILY PROTEIN"/>
    <property type="match status" value="1"/>
</dbReference>
<evidence type="ECO:0000256" key="1">
    <source>
        <dbReference type="SAM" id="MobiDB-lite"/>
    </source>
</evidence>
<feature type="compositionally biased region" description="Low complexity" evidence="1">
    <location>
        <begin position="150"/>
        <end position="165"/>
    </location>
</feature>
<dbReference type="PANTHER" id="PTHR37767">
    <property type="entry name" value="HYDROXYPROLINE-RICH GLYCOPROTEIN FAMILY PROTEIN"/>
    <property type="match status" value="1"/>
</dbReference>
<comment type="caution">
    <text evidence="2">The sequence shown here is derived from an EMBL/GenBank/DDBJ whole genome shotgun (WGS) entry which is preliminary data.</text>
</comment>
<keyword evidence="3" id="KW-1185">Reference proteome</keyword>
<dbReference type="InterPro" id="IPR007789">
    <property type="entry name" value="DUF688"/>
</dbReference>
<protein>
    <submittedName>
        <fullName evidence="2">Uncharacterized protein</fullName>
    </submittedName>
</protein>
<name>A0A9Q1JQZ3_9CARY</name>
<reference evidence="2" key="1">
    <citation type="submission" date="2022-04" db="EMBL/GenBank/DDBJ databases">
        <title>Carnegiea gigantea Genome sequencing and assembly v2.</title>
        <authorList>
            <person name="Copetti D."/>
            <person name="Sanderson M.J."/>
            <person name="Burquez A."/>
            <person name="Wojciechowski M.F."/>
        </authorList>
    </citation>
    <scope>NUCLEOTIDE SEQUENCE</scope>
    <source>
        <strain evidence="2">SGP5-SGP5p</strain>
        <tissue evidence="2">Aerial part</tissue>
    </source>
</reference>
<organism evidence="2 3">
    <name type="scientific">Carnegiea gigantea</name>
    <dbReference type="NCBI Taxonomy" id="171969"/>
    <lineage>
        <taxon>Eukaryota</taxon>
        <taxon>Viridiplantae</taxon>
        <taxon>Streptophyta</taxon>
        <taxon>Embryophyta</taxon>
        <taxon>Tracheophyta</taxon>
        <taxon>Spermatophyta</taxon>
        <taxon>Magnoliopsida</taxon>
        <taxon>eudicotyledons</taxon>
        <taxon>Gunneridae</taxon>
        <taxon>Pentapetalae</taxon>
        <taxon>Caryophyllales</taxon>
        <taxon>Cactineae</taxon>
        <taxon>Cactaceae</taxon>
        <taxon>Cactoideae</taxon>
        <taxon>Echinocereeae</taxon>
        <taxon>Carnegiea</taxon>
    </lineage>
</organism>
<proteinExistence type="predicted"/>
<feature type="region of interest" description="Disordered" evidence="1">
    <location>
        <begin position="143"/>
        <end position="167"/>
    </location>
</feature>
<evidence type="ECO:0000313" key="2">
    <source>
        <dbReference type="EMBL" id="KAJ8429366.1"/>
    </source>
</evidence>
<dbReference type="Pfam" id="PF05097">
    <property type="entry name" value="DUF688"/>
    <property type="match status" value="1"/>
</dbReference>
<sequence>MEDNDNQVKATRRQIKQQITIPFIWEERPGAPKKDWKPMRKPLSPAPRPVKYVASVPFKWEEKPGTPLQCFASESKEPQIPETVPENKSLSLPPAFFAKIEYDDSDDDSSYADDYEEPDWISEWGSEALSIQTEESFSTAVPLQNPFVNSPQEMPGSPESSSSPSKYAVGSAASLRGATFLEYLFPLFPPKSGFLDKPDNSEEKAQVPKREPPILAEHKKLGGDCRRSGAFRRPLTLQELIMLSRRSCGRKAVHIKEQNQPKDRTNKKTHGCFSFGAHGGRMAKLFGKDLTLKLA</sequence>
<dbReference type="OrthoDB" id="1938864at2759"/>